<dbReference type="HOGENOM" id="CLU_2395549_0_0_3"/>
<dbReference type="InParanoid" id="Q7NGA7"/>
<reference evidence="2 3" key="2">
    <citation type="journal article" date="2003" name="DNA Res.">
        <title>Complete genome structure of Gloeobacter violaceus PCC 7421, a cyanobacterium that lacks thylakoids (supplement).</title>
        <authorList>
            <person name="Nakamura Y."/>
            <person name="Kaneko T."/>
            <person name="Sato S."/>
            <person name="Mimuro M."/>
            <person name="Miyashita H."/>
            <person name="Tsuchiya T."/>
            <person name="Sasamoto S."/>
            <person name="Watanabe A."/>
            <person name="Kawashima K."/>
            <person name="Kishida Y."/>
            <person name="Kiyokawa C."/>
            <person name="Kohara M."/>
            <person name="Matsumoto M."/>
            <person name="Matsuno A."/>
            <person name="Nakazaki N."/>
            <person name="Shimpo S."/>
            <person name="Takeuchi C."/>
            <person name="Yamada M."/>
            <person name="Tabata S."/>
        </authorList>
    </citation>
    <scope>NUCLEOTIDE SEQUENCE [LARGE SCALE GENOMIC DNA]</scope>
    <source>
        <strain evidence="3">ATCC 29082 / PCC 7421</strain>
    </source>
</reference>
<dbReference type="Proteomes" id="UP000000557">
    <property type="component" value="Chromosome"/>
</dbReference>
<reference evidence="2 3" key="1">
    <citation type="journal article" date="2003" name="DNA Res.">
        <title>Complete genome structure of Gloeobacter violaceus PCC 7421, a cyanobacterium that lacks thylakoids.</title>
        <authorList>
            <person name="Nakamura Y."/>
            <person name="Kaneko T."/>
            <person name="Sato S."/>
            <person name="Mimuro M."/>
            <person name="Miyashita H."/>
            <person name="Tsuchiya T."/>
            <person name="Sasamoto S."/>
            <person name="Watanabe A."/>
            <person name="Kawashima K."/>
            <person name="Kishida Y."/>
            <person name="Kiyokawa C."/>
            <person name="Kohara M."/>
            <person name="Matsumoto M."/>
            <person name="Matsuno A."/>
            <person name="Nakazaki N."/>
            <person name="Shimpo S."/>
            <person name="Takeuchi C."/>
            <person name="Yamada M."/>
            <person name="Tabata S."/>
        </authorList>
    </citation>
    <scope>NUCLEOTIDE SEQUENCE [LARGE SCALE GENOMIC DNA]</scope>
    <source>
        <strain evidence="3">ATCC 29082 / PCC 7421</strain>
    </source>
</reference>
<dbReference type="EMBL" id="BA000045">
    <property type="protein sequence ID" value="BAC91206.1"/>
    <property type="molecule type" value="Genomic_DNA"/>
</dbReference>
<feature type="region of interest" description="Disordered" evidence="1">
    <location>
        <begin position="73"/>
        <end position="93"/>
    </location>
</feature>
<gene>
    <name evidence="2" type="ordered locus">gsr3265</name>
</gene>
<dbReference type="EnsemblBacteria" id="BAC91206">
    <property type="protein sequence ID" value="BAC91206"/>
    <property type="gene ID" value="BAC91206"/>
</dbReference>
<dbReference type="STRING" id="251221.gene:10760774"/>
<evidence type="ECO:0000313" key="2">
    <source>
        <dbReference type="EMBL" id="BAC91206.1"/>
    </source>
</evidence>
<sequence>MSRSRSTSCNVRRSRESAEAIAELQTQLSGLQEQVRQGRSEGQRLQMGLQTAPERAVQQQALEGLQAQLEERTQTVDGLQGRLSSRSWKNRIT</sequence>
<proteinExistence type="predicted"/>
<evidence type="ECO:0000256" key="1">
    <source>
        <dbReference type="SAM" id="MobiDB-lite"/>
    </source>
</evidence>
<name>Q7NGA7_GLOVI</name>
<evidence type="ECO:0000313" key="3">
    <source>
        <dbReference type="Proteomes" id="UP000000557"/>
    </source>
</evidence>
<keyword evidence="3" id="KW-1185">Reference proteome</keyword>
<protein>
    <submittedName>
        <fullName evidence="2">Gsr3265 protein</fullName>
    </submittedName>
</protein>
<accession>Q7NGA7</accession>
<organism evidence="2 3">
    <name type="scientific">Gloeobacter violaceus (strain ATCC 29082 / PCC 7421)</name>
    <dbReference type="NCBI Taxonomy" id="251221"/>
    <lineage>
        <taxon>Bacteria</taxon>
        <taxon>Bacillati</taxon>
        <taxon>Cyanobacteriota</taxon>
        <taxon>Cyanophyceae</taxon>
        <taxon>Gloeobacterales</taxon>
        <taxon>Gloeobacteraceae</taxon>
        <taxon>Gloeobacter</taxon>
    </lineage>
</organism>
<dbReference type="KEGG" id="gvi:gsr3265"/>
<dbReference type="AlphaFoldDB" id="Q7NGA7"/>